<sequence>MELTVKDLQIFYNCSKPTALHRKQEIISALELPKNKKRILLLHLAKYEGLTVDECKQVIKLYKVAKTG</sequence>
<dbReference type="Proteomes" id="UP000721861">
    <property type="component" value="Unassembled WGS sequence"/>
</dbReference>
<reference evidence="1 2" key="1">
    <citation type="journal article" date="2014" name="Int. J. Syst. Evol. Microbiol.">
        <title>Carboxylicivirga gen. nov. in the family Marinilabiliaceae with two novel species, Carboxylicivirga mesophila sp. nov. and Carboxylicivirga taeanensis sp. nov., and reclassification of Cytophaga fermentans as Saccharicrinis fermentans gen. nov., comb. nov.</title>
        <authorList>
            <person name="Yang S.H."/>
            <person name="Seo H.S."/>
            <person name="Woo J.H."/>
            <person name="Oh H.M."/>
            <person name="Jang H."/>
            <person name="Lee J.H."/>
            <person name="Kim S.J."/>
            <person name="Kwon K.K."/>
        </authorList>
    </citation>
    <scope>NUCLEOTIDE SEQUENCE [LARGE SCALE GENOMIC DNA]</scope>
    <source>
        <strain evidence="1 2">JCM 18290</strain>
    </source>
</reference>
<keyword evidence="2" id="KW-1185">Reference proteome</keyword>
<protein>
    <submittedName>
        <fullName evidence="1">Uncharacterized protein</fullName>
    </submittedName>
</protein>
<dbReference type="RefSeq" id="WP_212228636.1">
    <property type="nucleotide sequence ID" value="NZ_JAGUCN010000013.1"/>
</dbReference>
<accession>A0ABS5KCT3</accession>
<dbReference type="EMBL" id="JAGUCN010000013">
    <property type="protein sequence ID" value="MBS2212148.1"/>
    <property type="molecule type" value="Genomic_DNA"/>
</dbReference>
<organism evidence="1 2">
    <name type="scientific">Carboxylicivirga mesophila</name>
    <dbReference type="NCBI Taxonomy" id="1166478"/>
    <lineage>
        <taxon>Bacteria</taxon>
        <taxon>Pseudomonadati</taxon>
        <taxon>Bacteroidota</taxon>
        <taxon>Bacteroidia</taxon>
        <taxon>Marinilabiliales</taxon>
        <taxon>Marinilabiliaceae</taxon>
        <taxon>Carboxylicivirga</taxon>
    </lineage>
</organism>
<gene>
    <name evidence="1" type="ORF">KEM09_12080</name>
</gene>
<evidence type="ECO:0000313" key="1">
    <source>
        <dbReference type="EMBL" id="MBS2212148.1"/>
    </source>
</evidence>
<evidence type="ECO:0000313" key="2">
    <source>
        <dbReference type="Proteomes" id="UP000721861"/>
    </source>
</evidence>
<comment type="caution">
    <text evidence="1">The sequence shown here is derived from an EMBL/GenBank/DDBJ whole genome shotgun (WGS) entry which is preliminary data.</text>
</comment>
<proteinExistence type="predicted"/>
<name>A0ABS5KCT3_9BACT</name>